<protein>
    <submittedName>
        <fullName evidence="2">Uncharacterized protein</fullName>
    </submittedName>
</protein>
<evidence type="ECO:0000256" key="1">
    <source>
        <dbReference type="SAM" id="MobiDB-lite"/>
    </source>
</evidence>
<keyword evidence="3" id="KW-1185">Reference proteome</keyword>
<feature type="region of interest" description="Disordered" evidence="1">
    <location>
        <begin position="1"/>
        <end position="21"/>
    </location>
</feature>
<gene>
    <name evidence="2" type="ORF">L288_00665</name>
</gene>
<dbReference type="AlphaFoldDB" id="T0HNU2"/>
<dbReference type="EMBL" id="ATHO01000007">
    <property type="protein sequence ID" value="EQB14697.1"/>
    <property type="molecule type" value="Genomic_DNA"/>
</dbReference>
<reference evidence="2 3" key="1">
    <citation type="journal article" date="2013" name="Genome Announc.">
        <title>Draft Genome Sequence of Sphingobium quisquiliarum Strain P25T, a Novel Hexachlorocyclohexane (HCH)-Degrading Bacterium Isolated from an HCH Dumpsite.</title>
        <authorList>
            <person name="Kumar Singh A."/>
            <person name="Sangwan N."/>
            <person name="Sharma A."/>
            <person name="Gupta V."/>
            <person name="Khurana J.P."/>
            <person name="Lal R."/>
        </authorList>
    </citation>
    <scope>NUCLEOTIDE SEQUENCE [LARGE SCALE GENOMIC DNA]</scope>
    <source>
        <strain evidence="2 3">P25</strain>
    </source>
</reference>
<accession>T0HNU2</accession>
<dbReference type="Proteomes" id="UP000015525">
    <property type="component" value="Unassembled WGS sequence"/>
</dbReference>
<comment type="caution">
    <text evidence="2">The sequence shown here is derived from an EMBL/GenBank/DDBJ whole genome shotgun (WGS) entry which is preliminary data.</text>
</comment>
<name>T0HNU2_9SPHN</name>
<organism evidence="2 3">
    <name type="scientific">Sphingobium quisquiliarum P25</name>
    <dbReference type="NCBI Taxonomy" id="1329909"/>
    <lineage>
        <taxon>Bacteria</taxon>
        <taxon>Pseudomonadati</taxon>
        <taxon>Pseudomonadota</taxon>
        <taxon>Alphaproteobacteria</taxon>
        <taxon>Sphingomonadales</taxon>
        <taxon>Sphingomonadaceae</taxon>
        <taxon>Sphingobium</taxon>
    </lineage>
</organism>
<evidence type="ECO:0000313" key="3">
    <source>
        <dbReference type="Proteomes" id="UP000015525"/>
    </source>
</evidence>
<proteinExistence type="predicted"/>
<sequence length="41" mass="4567">MHGAPQTFDLPRVRGMKRRNPGLVAREKLSPLIAEAHMITA</sequence>
<evidence type="ECO:0000313" key="2">
    <source>
        <dbReference type="EMBL" id="EQB14697.1"/>
    </source>
</evidence>